<evidence type="ECO:0000259" key="1">
    <source>
        <dbReference type="Pfam" id="PF14301"/>
    </source>
</evidence>
<protein>
    <submittedName>
        <fullName evidence="2">Uncharacterized protein DUF4376</fullName>
    </submittedName>
</protein>
<keyword evidence="3" id="KW-1185">Reference proteome</keyword>
<reference evidence="2 3" key="1">
    <citation type="submission" date="2019-03" db="EMBL/GenBank/DDBJ databases">
        <title>Freshwater and sediment microbial communities from various areas in North America, analyzing microbe dynamics in response to fracking.</title>
        <authorList>
            <person name="Lamendella R."/>
        </authorList>
    </citation>
    <scope>NUCLEOTIDE SEQUENCE [LARGE SCALE GENOMIC DNA]</scope>
    <source>
        <strain evidence="2 3">175.2</strain>
    </source>
</reference>
<accession>A0A4R3NFA2</accession>
<gene>
    <name evidence="2" type="ORF">EDC90_10662</name>
</gene>
<dbReference type="Proteomes" id="UP000295097">
    <property type="component" value="Unassembled WGS sequence"/>
</dbReference>
<dbReference type="RefSeq" id="WP_132314280.1">
    <property type="nucleotide sequence ID" value="NZ_SMAR01000066.1"/>
</dbReference>
<organism evidence="2 3">
    <name type="scientific">Martelella mediterranea</name>
    <dbReference type="NCBI Taxonomy" id="293089"/>
    <lineage>
        <taxon>Bacteria</taxon>
        <taxon>Pseudomonadati</taxon>
        <taxon>Pseudomonadota</taxon>
        <taxon>Alphaproteobacteria</taxon>
        <taxon>Hyphomicrobiales</taxon>
        <taxon>Aurantimonadaceae</taxon>
        <taxon>Martelella</taxon>
    </lineage>
</organism>
<dbReference type="EMBL" id="SMAR01000066">
    <property type="protein sequence ID" value="TCT28154.1"/>
    <property type="molecule type" value="Genomic_DNA"/>
</dbReference>
<evidence type="ECO:0000313" key="2">
    <source>
        <dbReference type="EMBL" id="TCT28154.1"/>
    </source>
</evidence>
<dbReference type="AlphaFoldDB" id="A0A4R3NFA2"/>
<evidence type="ECO:0000313" key="3">
    <source>
        <dbReference type="Proteomes" id="UP000295097"/>
    </source>
</evidence>
<dbReference type="InterPro" id="IPR025484">
    <property type="entry name" value="DUF4376"/>
</dbReference>
<dbReference type="OrthoDB" id="8445944at2"/>
<dbReference type="Pfam" id="PF14301">
    <property type="entry name" value="DUF4376"/>
    <property type="match status" value="1"/>
</dbReference>
<sequence length="169" mass="18147">MSDPTKMVIDGNRVGTKGYPRHWQAIGAEPPMKYEESGEPINPVPENPTPDDLAAYAARISWETRVAGPLINGVRIKCDGDAIGLIKSMSDLAKSDGTRTFAFDTHGDGGNLLQLTASEAIALDHQVAEWVQKTFDRRAEVYAAITAGTVTTTADVDAAFADVTDDWPA</sequence>
<comment type="caution">
    <text evidence="2">The sequence shown here is derived from an EMBL/GenBank/DDBJ whole genome shotgun (WGS) entry which is preliminary data.</text>
</comment>
<proteinExistence type="predicted"/>
<name>A0A4R3NFA2_9HYPH</name>
<feature type="domain" description="DUF4376" evidence="1">
    <location>
        <begin position="55"/>
        <end position="159"/>
    </location>
</feature>